<evidence type="ECO:0000313" key="3">
    <source>
        <dbReference type="Proteomes" id="UP000813385"/>
    </source>
</evidence>
<keyword evidence="3" id="KW-1185">Reference proteome</keyword>
<sequence>MPASLSALQAPRRSPGSHESRHGLAMDVVHKFQTRPKKGGPRAGAHPAIHTAAPRSPRPSETTSDDPLFICCRSQRPQVATQASPTASKNRPKRRPVSCCFRPPPRPPEKATSQQQPPPRHCSPLNGELPNRTDRTRSDLHTRQPWPSTSSSP</sequence>
<organism evidence="2 3">
    <name type="scientific">Plectosphaerella cucumerina</name>
    <dbReference type="NCBI Taxonomy" id="40658"/>
    <lineage>
        <taxon>Eukaryota</taxon>
        <taxon>Fungi</taxon>
        <taxon>Dikarya</taxon>
        <taxon>Ascomycota</taxon>
        <taxon>Pezizomycotina</taxon>
        <taxon>Sordariomycetes</taxon>
        <taxon>Hypocreomycetidae</taxon>
        <taxon>Glomerellales</taxon>
        <taxon>Plectosphaerellaceae</taxon>
        <taxon>Plectosphaerella</taxon>
    </lineage>
</organism>
<evidence type="ECO:0000256" key="1">
    <source>
        <dbReference type="SAM" id="MobiDB-lite"/>
    </source>
</evidence>
<proteinExistence type="predicted"/>
<feature type="compositionally biased region" description="Polar residues" evidence="1">
    <location>
        <begin position="75"/>
        <end position="89"/>
    </location>
</feature>
<feature type="compositionally biased region" description="Basic and acidic residues" evidence="1">
    <location>
        <begin position="16"/>
        <end position="30"/>
    </location>
</feature>
<feature type="region of interest" description="Disordered" evidence="1">
    <location>
        <begin position="1"/>
        <end position="153"/>
    </location>
</feature>
<accession>A0A8K0TFU1</accession>
<dbReference type="Proteomes" id="UP000813385">
    <property type="component" value="Unassembled WGS sequence"/>
</dbReference>
<dbReference type="EMBL" id="JAGPXD010000002">
    <property type="protein sequence ID" value="KAH7366770.1"/>
    <property type="molecule type" value="Genomic_DNA"/>
</dbReference>
<comment type="caution">
    <text evidence="2">The sequence shown here is derived from an EMBL/GenBank/DDBJ whole genome shotgun (WGS) entry which is preliminary data.</text>
</comment>
<gene>
    <name evidence="2" type="ORF">B0T11DRAFT_47083</name>
</gene>
<evidence type="ECO:0000313" key="2">
    <source>
        <dbReference type="EMBL" id="KAH7366770.1"/>
    </source>
</evidence>
<protein>
    <submittedName>
        <fullName evidence="2">Uncharacterized protein</fullName>
    </submittedName>
</protein>
<feature type="compositionally biased region" description="Basic and acidic residues" evidence="1">
    <location>
        <begin position="131"/>
        <end position="142"/>
    </location>
</feature>
<reference evidence="2" key="1">
    <citation type="journal article" date="2021" name="Nat. Commun.">
        <title>Genetic determinants of endophytism in the Arabidopsis root mycobiome.</title>
        <authorList>
            <person name="Mesny F."/>
            <person name="Miyauchi S."/>
            <person name="Thiergart T."/>
            <person name="Pickel B."/>
            <person name="Atanasova L."/>
            <person name="Karlsson M."/>
            <person name="Huettel B."/>
            <person name="Barry K.W."/>
            <person name="Haridas S."/>
            <person name="Chen C."/>
            <person name="Bauer D."/>
            <person name="Andreopoulos W."/>
            <person name="Pangilinan J."/>
            <person name="LaButti K."/>
            <person name="Riley R."/>
            <person name="Lipzen A."/>
            <person name="Clum A."/>
            <person name="Drula E."/>
            <person name="Henrissat B."/>
            <person name="Kohler A."/>
            <person name="Grigoriev I.V."/>
            <person name="Martin F.M."/>
            <person name="Hacquard S."/>
        </authorList>
    </citation>
    <scope>NUCLEOTIDE SEQUENCE</scope>
    <source>
        <strain evidence="2">MPI-CAGE-AT-0016</strain>
    </source>
</reference>
<dbReference type="AlphaFoldDB" id="A0A8K0TFU1"/>
<name>A0A8K0TFU1_9PEZI</name>